<comment type="caution">
    <text evidence="1">The sequence shown here is derived from an EMBL/GenBank/DDBJ whole genome shotgun (WGS) entry which is preliminary data.</text>
</comment>
<dbReference type="PANTHER" id="PTHR45287:SF3">
    <property type="entry name" value="PROTEIN, PUTATIVE-RELATED"/>
    <property type="match status" value="1"/>
</dbReference>
<sequence length="196" mass="22489">MKQDLQSSLWYQTALLKSELSQICLTDSQDIDKIEFVTQHHSSNILAAGLSNSIRDTTQHACLCNNKSQASISNFECKKEECRTKTELTESLRKAHINQLAKLQEVKLEIGRQENELFVKSEEIFEVKKLYDEIKSSIHEKESCLRNLSSAHEKLQLDYGEKIGRLEVQNKDLVLVLDETTSKIQDLEMQVFASNK</sequence>
<dbReference type="Proteomes" id="UP001291623">
    <property type="component" value="Unassembled WGS sequence"/>
</dbReference>
<organism evidence="1 2">
    <name type="scientific">Anisodus tanguticus</name>
    <dbReference type="NCBI Taxonomy" id="243964"/>
    <lineage>
        <taxon>Eukaryota</taxon>
        <taxon>Viridiplantae</taxon>
        <taxon>Streptophyta</taxon>
        <taxon>Embryophyta</taxon>
        <taxon>Tracheophyta</taxon>
        <taxon>Spermatophyta</taxon>
        <taxon>Magnoliopsida</taxon>
        <taxon>eudicotyledons</taxon>
        <taxon>Gunneridae</taxon>
        <taxon>Pentapetalae</taxon>
        <taxon>asterids</taxon>
        <taxon>lamiids</taxon>
        <taxon>Solanales</taxon>
        <taxon>Solanaceae</taxon>
        <taxon>Solanoideae</taxon>
        <taxon>Hyoscyameae</taxon>
        <taxon>Anisodus</taxon>
    </lineage>
</organism>
<dbReference type="EMBL" id="JAVYJV010000012">
    <property type="protein sequence ID" value="KAK4357811.1"/>
    <property type="molecule type" value="Genomic_DNA"/>
</dbReference>
<dbReference type="PANTHER" id="PTHR45287">
    <property type="entry name" value="OS03G0691500 PROTEIN"/>
    <property type="match status" value="1"/>
</dbReference>
<protein>
    <submittedName>
        <fullName evidence="1">Uncharacterized protein</fullName>
    </submittedName>
</protein>
<dbReference type="AlphaFoldDB" id="A0AAE1RTV4"/>
<proteinExistence type="predicted"/>
<name>A0AAE1RTV4_9SOLA</name>
<reference evidence="1" key="1">
    <citation type="submission" date="2023-12" db="EMBL/GenBank/DDBJ databases">
        <title>Genome assembly of Anisodus tanguticus.</title>
        <authorList>
            <person name="Wang Y.-J."/>
        </authorList>
    </citation>
    <scope>NUCLEOTIDE SEQUENCE</scope>
    <source>
        <strain evidence="1">KB-2021</strain>
        <tissue evidence="1">Leaf</tissue>
    </source>
</reference>
<keyword evidence="2" id="KW-1185">Reference proteome</keyword>
<evidence type="ECO:0000313" key="1">
    <source>
        <dbReference type="EMBL" id="KAK4357811.1"/>
    </source>
</evidence>
<gene>
    <name evidence="1" type="ORF">RND71_023421</name>
</gene>
<dbReference type="InterPro" id="IPR040262">
    <property type="entry name" value="At4g38062-like"/>
</dbReference>
<evidence type="ECO:0000313" key="2">
    <source>
        <dbReference type="Proteomes" id="UP001291623"/>
    </source>
</evidence>
<accession>A0AAE1RTV4</accession>